<dbReference type="EMBL" id="MFLW01000010">
    <property type="protein sequence ID" value="OGG78378.1"/>
    <property type="molecule type" value="Genomic_DNA"/>
</dbReference>
<sequence length="104" mass="11229">MGVLVVIAYVIFGFLVFIEAPVELGQGHVPKVVEKYTKRLDIGVAYQLIASEKEGDGYILMMRKTGTSDFNCSRVEGPIPSSNFTLVDGKPVTIDAPVPTVGVK</sequence>
<proteinExistence type="predicted"/>
<accession>A0A1F6EXM4</accession>
<evidence type="ECO:0000313" key="1">
    <source>
        <dbReference type="EMBL" id="OGG78378.1"/>
    </source>
</evidence>
<protein>
    <submittedName>
        <fullName evidence="1">Uncharacterized protein</fullName>
    </submittedName>
</protein>
<organism evidence="1 2">
    <name type="scientific">Candidatus Kaiserbacteria bacterium RIFCSPLOWO2_01_FULL_52_12b</name>
    <dbReference type="NCBI Taxonomy" id="1798509"/>
    <lineage>
        <taxon>Bacteria</taxon>
        <taxon>Candidatus Kaiseribacteriota</taxon>
    </lineage>
</organism>
<dbReference type="AlphaFoldDB" id="A0A1F6EXM4"/>
<comment type="caution">
    <text evidence="1">The sequence shown here is derived from an EMBL/GenBank/DDBJ whole genome shotgun (WGS) entry which is preliminary data.</text>
</comment>
<name>A0A1F6EXM4_9BACT</name>
<evidence type="ECO:0000313" key="2">
    <source>
        <dbReference type="Proteomes" id="UP000178811"/>
    </source>
</evidence>
<gene>
    <name evidence="1" type="ORF">A3A36_01415</name>
</gene>
<reference evidence="1 2" key="1">
    <citation type="journal article" date="2016" name="Nat. Commun.">
        <title>Thousands of microbial genomes shed light on interconnected biogeochemical processes in an aquifer system.</title>
        <authorList>
            <person name="Anantharaman K."/>
            <person name="Brown C.T."/>
            <person name="Hug L.A."/>
            <person name="Sharon I."/>
            <person name="Castelle C.J."/>
            <person name="Probst A.J."/>
            <person name="Thomas B.C."/>
            <person name="Singh A."/>
            <person name="Wilkins M.J."/>
            <person name="Karaoz U."/>
            <person name="Brodie E.L."/>
            <person name="Williams K.H."/>
            <person name="Hubbard S.S."/>
            <person name="Banfield J.F."/>
        </authorList>
    </citation>
    <scope>NUCLEOTIDE SEQUENCE [LARGE SCALE GENOMIC DNA]</scope>
</reference>
<dbReference type="Proteomes" id="UP000178811">
    <property type="component" value="Unassembled WGS sequence"/>
</dbReference>